<accession>A0ABY7GPT3</accession>
<evidence type="ECO:0000313" key="3">
    <source>
        <dbReference type="Proteomes" id="UP001162780"/>
    </source>
</evidence>
<keyword evidence="1" id="KW-0812">Transmembrane</keyword>
<feature type="transmembrane region" description="Helical" evidence="1">
    <location>
        <begin position="12"/>
        <end position="31"/>
    </location>
</feature>
<sequence length="124" mass="14051">MFFRLSADAVILLHLAFILFVVFGAALAFRWRWIPFIHLPAAAWGIFIELTSGICPLTYLENHLRRQAGQAGYSGGFIEHYVLNIIYPAGLTPQIQYVLAGIVLVTNIGFYLWLILDRRGRRSA</sequence>
<name>A0ABY7GPT3_9GAMM</name>
<dbReference type="Proteomes" id="UP001162780">
    <property type="component" value="Chromosome"/>
</dbReference>
<feature type="transmembrane region" description="Helical" evidence="1">
    <location>
        <begin position="37"/>
        <end position="59"/>
    </location>
</feature>
<evidence type="ECO:0000256" key="1">
    <source>
        <dbReference type="SAM" id="Phobius"/>
    </source>
</evidence>
<reference evidence="2" key="1">
    <citation type="submission" date="2022-11" db="EMBL/GenBank/DDBJ databases">
        <title>Methylomonas rapida sp. nov., Carotenoid-Producing Obligate Methanotrophs with High Growth Characteristics and Biotechnological Potential.</title>
        <authorList>
            <person name="Tikhonova E.N."/>
            <person name="Suleimanov R.Z."/>
            <person name="Miroshnikov K."/>
            <person name="Oshkin I.Y."/>
            <person name="Belova S.E."/>
            <person name="Danilova O.V."/>
            <person name="Ashikhmin A."/>
            <person name="Konopkin A."/>
            <person name="But S.Y."/>
            <person name="Khmelenina V.N."/>
            <person name="Kuznetsov N."/>
            <person name="Pimenov N.V."/>
            <person name="Dedysh S.N."/>
        </authorList>
    </citation>
    <scope>NUCLEOTIDE SEQUENCE</scope>
    <source>
        <strain evidence="2">MP1</strain>
    </source>
</reference>
<dbReference type="EMBL" id="CP113517">
    <property type="protein sequence ID" value="WAR46506.1"/>
    <property type="molecule type" value="Genomic_DNA"/>
</dbReference>
<evidence type="ECO:0000313" key="2">
    <source>
        <dbReference type="EMBL" id="WAR46506.1"/>
    </source>
</evidence>
<protein>
    <submittedName>
        <fullName evidence="2">DUF2784 domain-containing protein</fullName>
    </submittedName>
</protein>
<dbReference type="InterPro" id="IPR021218">
    <property type="entry name" value="DUF2784"/>
</dbReference>
<proteinExistence type="predicted"/>
<organism evidence="2 3">
    <name type="scientific">Methylomonas rapida</name>
    <dbReference type="NCBI Taxonomy" id="2963939"/>
    <lineage>
        <taxon>Bacteria</taxon>
        <taxon>Pseudomonadati</taxon>
        <taxon>Pseudomonadota</taxon>
        <taxon>Gammaproteobacteria</taxon>
        <taxon>Methylococcales</taxon>
        <taxon>Methylococcaceae</taxon>
        <taxon>Methylomonas</taxon>
    </lineage>
</organism>
<gene>
    <name evidence="2" type="ORF">NM686_008320</name>
</gene>
<keyword evidence="1" id="KW-0472">Membrane</keyword>
<dbReference type="Pfam" id="PF10861">
    <property type="entry name" value="DUF2784"/>
    <property type="match status" value="1"/>
</dbReference>
<keyword evidence="3" id="KW-1185">Reference proteome</keyword>
<keyword evidence="1" id="KW-1133">Transmembrane helix</keyword>
<dbReference type="RefSeq" id="WP_255187415.1">
    <property type="nucleotide sequence ID" value="NZ_CP113517.1"/>
</dbReference>
<feature type="transmembrane region" description="Helical" evidence="1">
    <location>
        <begin position="95"/>
        <end position="116"/>
    </location>
</feature>